<keyword evidence="4 5" id="KW-0274">FAD</keyword>
<sequence>MNADRPYDYIIVGAGSAGCVLAARLSEDSNIRVALVEAGDQDDAPEISMPVAFPTLFKTKYDWDFSTEPEQGLGGRRIYLPRGKMLGGSSSMNAMIYVRGNAADFDDWAQREAAPGWSYREMLPYFIRSETNERGASRYHGDAGPLAVQDGRSMHPLVDHLIEAAVHAGHSPNDDFNGASQLGVGRFQLTQRNGIRCSTASAYLHPALERNNLHVFTDSLVQKVQFQGLCATGVSIHRHGEDRTLTAEKEIILSAGAYASPQILMLSGIGPADELAQFGISPIVDLPVGSNLQDHLLLPISYLTNERSLFGVGLPEDVALYQQGRGPLTSNVAEGGVFLSTSGDTRVPDCQLEMGPVMFYDEGLTAPFDHAYVATVTVLKPTSRGKVSLRSARPDAKPRIHHNYLLTENDRKTMVCGVRRAMELLGQASLSSLRRAPFSVPESDACDDITKFIERRIGTDFHPTSSCAIGRVVDANLRVIGTERLRVIDASVMPSIVRGNTNATVIAIAEKAADIVLGKPAAAAAQDL</sequence>
<dbReference type="EMBL" id="FCOK02000022">
    <property type="protein sequence ID" value="SAL37460.1"/>
    <property type="molecule type" value="Genomic_DNA"/>
</dbReference>
<evidence type="ECO:0000256" key="4">
    <source>
        <dbReference type="ARBA" id="ARBA00022827"/>
    </source>
</evidence>
<accession>A0A158H160</accession>
<dbReference type="Pfam" id="PF00732">
    <property type="entry name" value="GMC_oxred_N"/>
    <property type="match status" value="1"/>
</dbReference>
<evidence type="ECO:0000259" key="8">
    <source>
        <dbReference type="PROSITE" id="PS00624"/>
    </source>
</evidence>
<dbReference type="SUPFAM" id="SSF51905">
    <property type="entry name" value="FAD/NAD(P)-binding domain"/>
    <property type="match status" value="1"/>
</dbReference>
<evidence type="ECO:0000256" key="3">
    <source>
        <dbReference type="ARBA" id="ARBA00022630"/>
    </source>
</evidence>
<evidence type="ECO:0000313" key="9">
    <source>
        <dbReference type="EMBL" id="SAL37460.1"/>
    </source>
</evidence>
<keyword evidence="3 6" id="KW-0285">Flavoprotein</keyword>
<dbReference type="InterPro" id="IPR000172">
    <property type="entry name" value="GMC_OxRdtase_N"/>
</dbReference>
<dbReference type="PIRSF" id="PIRSF000137">
    <property type="entry name" value="Alcohol_oxidase"/>
    <property type="match status" value="1"/>
</dbReference>
<gene>
    <name evidence="9" type="ORF">AWB69_03649</name>
</gene>
<dbReference type="PROSITE" id="PS00623">
    <property type="entry name" value="GMC_OXRED_1"/>
    <property type="match status" value="1"/>
</dbReference>
<evidence type="ECO:0000256" key="1">
    <source>
        <dbReference type="ARBA" id="ARBA00001974"/>
    </source>
</evidence>
<feature type="domain" description="Glucose-methanol-choline oxidoreductase N-terminal" evidence="7">
    <location>
        <begin position="83"/>
        <end position="106"/>
    </location>
</feature>
<dbReference type="PANTHER" id="PTHR11552:SF147">
    <property type="entry name" value="CHOLINE DEHYDROGENASE, MITOCHONDRIAL"/>
    <property type="match status" value="1"/>
</dbReference>
<dbReference type="InterPro" id="IPR007867">
    <property type="entry name" value="GMC_OxRtase_C"/>
</dbReference>
<dbReference type="PANTHER" id="PTHR11552">
    <property type="entry name" value="GLUCOSE-METHANOL-CHOLINE GMC OXIDOREDUCTASE"/>
    <property type="match status" value="1"/>
</dbReference>
<evidence type="ECO:0000256" key="5">
    <source>
        <dbReference type="PIRSR" id="PIRSR000137-2"/>
    </source>
</evidence>
<dbReference type="PROSITE" id="PS00624">
    <property type="entry name" value="GMC_OXRED_2"/>
    <property type="match status" value="1"/>
</dbReference>
<comment type="similarity">
    <text evidence="2 6">Belongs to the GMC oxidoreductase family.</text>
</comment>
<dbReference type="Gene3D" id="3.30.560.10">
    <property type="entry name" value="Glucose Oxidase, domain 3"/>
    <property type="match status" value="1"/>
</dbReference>
<dbReference type="Pfam" id="PF05199">
    <property type="entry name" value="GMC_oxred_C"/>
    <property type="match status" value="1"/>
</dbReference>
<dbReference type="OrthoDB" id="9785276at2"/>
<dbReference type="AlphaFoldDB" id="A0A158H160"/>
<evidence type="ECO:0000256" key="2">
    <source>
        <dbReference type="ARBA" id="ARBA00010790"/>
    </source>
</evidence>
<evidence type="ECO:0000256" key="6">
    <source>
        <dbReference type="RuleBase" id="RU003968"/>
    </source>
</evidence>
<dbReference type="GO" id="GO:0050660">
    <property type="term" value="F:flavin adenine dinucleotide binding"/>
    <property type="evidence" value="ECO:0007669"/>
    <property type="project" value="InterPro"/>
</dbReference>
<proteinExistence type="inferred from homology"/>
<dbReference type="Proteomes" id="UP000054683">
    <property type="component" value="Unassembled WGS sequence"/>
</dbReference>
<feature type="domain" description="Glucose-methanol-choline oxidoreductase N-terminal" evidence="8">
    <location>
        <begin position="256"/>
        <end position="270"/>
    </location>
</feature>
<reference evidence="9 10" key="1">
    <citation type="submission" date="2016-01" db="EMBL/GenBank/DDBJ databases">
        <authorList>
            <person name="Oliw E.H."/>
        </authorList>
    </citation>
    <scope>NUCLEOTIDE SEQUENCE [LARGE SCALE GENOMIC DNA]</scope>
    <source>
        <strain evidence="9">LMG 27134</strain>
    </source>
</reference>
<dbReference type="PROSITE" id="PS51257">
    <property type="entry name" value="PROKAR_LIPOPROTEIN"/>
    <property type="match status" value="1"/>
</dbReference>
<dbReference type="GO" id="GO:0016614">
    <property type="term" value="F:oxidoreductase activity, acting on CH-OH group of donors"/>
    <property type="evidence" value="ECO:0007669"/>
    <property type="project" value="InterPro"/>
</dbReference>
<evidence type="ECO:0000313" key="10">
    <source>
        <dbReference type="Proteomes" id="UP000054683"/>
    </source>
</evidence>
<organism evidence="9 10">
    <name type="scientific">Caballeronia udeis</name>
    <dbReference type="NCBI Taxonomy" id="1232866"/>
    <lineage>
        <taxon>Bacteria</taxon>
        <taxon>Pseudomonadati</taxon>
        <taxon>Pseudomonadota</taxon>
        <taxon>Betaproteobacteria</taxon>
        <taxon>Burkholderiales</taxon>
        <taxon>Burkholderiaceae</taxon>
        <taxon>Caballeronia</taxon>
    </lineage>
</organism>
<dbReference type="InterPro" id="IPR036188">
    <property type="entry name" value="FAD/NAD-bd_sf"/>
</dbReference>
<dbReference type="InterPro" id="IPR012132">
    <property type="entry name" value="GMC_OxRdtase"/>
</dbReference>
<name>A0A158H160_9BURK</name>
<comment type="cofactor">
    <cofactor evidence="1 5">
        <name>FAD</name>
        <dbReference type="ChEBI" id="CHEBI:57692"/>
    </cofactor>
</comment>
<protein>
    <submittedName>
        <fullName evidence="9">Glucose-methanol-choline oxidoreductase</fullName>
    </submittedName>
</protein>
<feature type="binding site" evidence="5">
    <location>
        <position position="221"/>
    </location>
    <ligand>
        <name>FAD</name>
        <dbReference type="ChEBI" id="CHEBI:57692"/>
    </ligand>
</feature>
<dbReference type="Gene3D" id="3.50.50.60">
    <property type="entry name" value="FAD/NAD(P)-binding domain"/>
    <property type="match status" value="1"/>
</dbReference>
<dbReference type="SUPFAM" id="SSF54373">
    <property type="entry name" value="FAD-linked reductases, C-terminal domain"/>
    <property type="match status" value="1"/>
</dbReference>
<evidence type="ECO:0000259" key="7">
    <source>
        <dbReference type="PROSITE" id="PS00623"/>
    </source>
</evidence>